<name>A0ABD3FUA4_9STRA</name>
<keyword evidence="3" id="KW-1185">Reference proteome</keyword>
<proteinExistence type="predicted"/>
<evidence type="ECO:0000313" key="2">
    <source>
        <dbReference type="EMBL" id="KAL3669809.1"/>
    </source>
</evidence>
<dbReference type="Proteomes" id="UP001632037">
    <property type="component" value="Unassembled WGS sequence"/>
</dbReference>
<gene>
    <name evidence="2" type="ORF">V7S43_005186</name>
</gene>
<dbReference type="AlphaFoldDB" id="A0ABD3FUA4"/>
<dbReference type="EMBL" id="JBIMZQ010000008">
    <property type="protein sequence ID" value="KAL3669809.1"/>
    <property type="molecule type" value="Genomic_DNA"/>
</dbReference>
<organism evidence="2 3">
    <name type="scientific">Phytophthora oleae</name>
    <dbReference type="NCBI Taxonomy" id="2107226"/>
    <lineage>
        <taxon>Eukaryota</taxon>
        <taxon>Sar</taxon>
        <taxon>Stramenopiles</taxon>
        <taxon>Oomycota</taxon>
        <taxon>Peronosporomycetes</taxon>
        <taxon>Peronosporales</taxon>
        <taxon>Peronosporaceae</taxon>
        <taxon>Phytophthora</taxon>
    </lineage>
</organism>
<evidence type="ECO:0000259" key="1">
    <source>
        <dbReference type="Pfam" id="PF18634"/>
    </source>
</evidence>
<evidence type="ECO:0000313" key="3">
    <source>
        <dbReference type="Proteomes" id="UP001632037"/>
    </source>
</evidence>
<dbReference type="InterPro" id="IPR040786">
    <property type="entry name" value="RXLR_WY"/>
</dbReference>
<sequence length="232" mass="26648">MLLLLGIDASSVLTNSDASLTHSHLGLTWTTTSTRSLRNSHEAVEEEADTERAGTSNALDDIVAKAMQLLNKNPEDVFKKLKLAKTNLQNNAVFEQWLQYVYKFRAAKGENKFSDQRLFNLLWDSHYHADDLVPLFQSLTHVQGMKSLARTMQLHLFEVAPQNTRNMMNKAWLQGLNTPDDVFHILLLEKNALESQQRLPQWLKFAEIYKTENKISSWKGELNLMLKTPHEK</sequence>
<feature type="domain" description="RXLR phytopathogen effector protein WY-domain" evidence="1">
    <location>
        <begin position="104"/>
        <end position="153"/>
    </location>
</feature>
<accession>A0ABD3FUA4</accession>
<reference evidence="2 3" key="1">
    <citation type="submission" date="2024-09" db="EMBL/GenBank/DDBJ databases">
        <title>Genome sequencing and assembly of Phytophthora oleae, isolate VK10A, causative agent of rot of olive drupes.</title>
        <authorList>
            <person name="Conti Taguali S."/>
            <person name="Riolo M."/>
            <person name="La Spada F."/>
            <person name="Cacciola S.O."/>
            <person name="Dionisio G."/>
        </authorList>
    </citation>
    <scope>NUCLEOTIDE SEQUENCE [LARGE SCALE GENOMIC DNA]</scope>
    <source>
        <strain evidence="2 3">VK10A</strain>
    </source>
</reference>
<protein>
    <recommendedName>
        <fullName evidence="1">RXLR phytopathogen effector protein WY-domain domain-containing protein</fullName>
    </recommendedName>
</protein>
<comment type="caution">
    <text evidence="2">The sequence shown here is derived from an EMBL/GenBank/DDBJ whole genome shotgun (WGS) entry which is preliminary data.</text>
</comment>
<dbReference type="Pfam" id="PF18634">
    <property type="entry name" value="RXLR_WY"/>
    <property type="match status" value="1"/>
</dbReference>